<sequence>MAVAITNPFSSLILSLHVVITFHQWARPFSSHLQQTVLGGFPWPCPTWFSVFGSSKSFTLVWLLLDVCPYKSYMSKSSSSFMDKPSESAKGDSSVEREMRQILNHLNDLRNQQPKDDVPPPPHIFIDLSSPEEDMEVFKEQYKVLGSPSVAASASVRCKNLGFDNGCVTFMCIRDKKVQFPGKSLYALGRSWFKEGFTEKDKAHDVGCIISFPVGSKEKEKAKARARIAEKKGKRVQKKIPFAPTPANKVQKEVCLSSTPVNKVQKKVHFAPTPPPHRGEGIRKKRFVPKMRSLRAIMASTKRMPDA</sequence>
<dbReference type="Proteomes" id="UP000243975">
    <property type="component" value="Unassembled WGS sequence"/>
</dbReference>
<dbReference type="AlphaFoldDB" id="A0A103XEU2"/>
<dbReference type="Gramene" id="KVH89354">
    <property type="protein sequence ID" value="KVH89354"/>
    <property type="gene ID" value="Ccrd_008658"/>
</dbReference>
<accession>A0A103XEU2</accession>
<proteinExistence type="predicted"/>
<protein>
    <submittedName>
        <fullName evidence="1">Uncharacterized protein</fullName>
    </submittedName>
</protein>
<reference evidence="1 2" key="1">
    <citation type="journal article" date="2016" name="Sci. Rep.">
        <title>The genome sequence of the outbreeding globe artichoke constructed de novo incorporating a phase-aware low-pass sequencing strategy of F1 progeny.</title>
        <authorList>
            <person name="Scaglione D."/>
            <person name="Reyes-Chin-Wo S."/>
            <person name="Acquadro A."/>
            <person name="Froenicke L."/>
            <person name="Portis E."/>
            <person name="Beitel C."/>
            <person name="Tirone M."/>
            <person name="Mauro R."/>
            <person name="Lo Monaco A."/>
            <person name="Mauromicale G."/>
            <person name="Faccioli P."/>
            <person name="Cattivelli L."/>
            <person name="Rieseberg L."/>
            <person name="Michelmore R."/>
            <person name="Lanteri S."/>
        </authorList>
    </citation>
    <scope>NUCLEOTIDE SEQUENCE [LARGE SCALE GENOMIC DNA]</scope>
    <source>
        <strain evidence="1">2C</strain>
    </source>
</reference>
<evidence type="ECO:0000313" key="1">
    <source>
        <dbReference type="EMBL" id="KVH89354.1"/>
    </source>
</evidence>
<name>A0A103XEU2_CYNCS</name>
<organism evidence="1 2">
    <name type="scientific">Cynara cardunculus var. scolymus</name>
    <name type="common">Globe artichoke</name>
    <name type="synonym">Cynara scolymus</name>
    <dbReference type="NCBI Taxonomy" id="59895"/>
    <lineage>
        <taxon>Eukaryota</taxon>
        <taxon>Viridiplantae</taxon>
        <taxon>Streptophyta</taxon>
        <taxon>Embryophyta</taxon>
        <taxon>Tracheophyta</taxon>
        <taxon>Spermatophyta</taxon>
        <taxon>Magnoliopsida</taxon>
        <taxon>eudicotyledons</taxon>
        <taxon>Gunneridae</taxon>
        <taxon>Pentapetalae</taxon>
        <taxon>asterids</taxon>
        <taxon>campanulids</taxon>
        <taxon>Asterales</taxon>
        <taxon>Asteraceae</taxon>
        <taxon>Carduoideae</taxon>
        <taxon>Cardueae</taxon>
        <taxon>Carduinae</taxon>
        <taxon>Cynara</taxon>
    </lineage>
</organism>
<evidence type="ECO:0000313" key="2">
    <source>
        <dbReference type="Proteomes" id="UP000243975"/>
    </source>
</evidence>
<keyword evidence="2" id="KW-1185">Reference proteome</keyword>
<dbReference type="EMBL" id="LEKV01005231">
    <property type="protein sequence ID" value="KVH89354.1"/>
    <property type="molecule type" value="Genomic_DNA"/>
</dbReference>
<comment type="caution">
    <text evidence="1">The sequence shown here is derived from an EMBL/GenBank/DDBJ whole genome shotgun (WGS) entry which is preliminary data.</text>
</comment>
<gene>
    <name evidence="1" type="ORF">Ccrd_008658</name>
</gene>